<keyword evidence="13 19" id="KW-0479">Metal-binding</keyword>
<evidence type="ECO:0000256" key="12">
    <source>
        <dbReference type="ARBA" id="ARBA00022691"/>
    </source>
</evidence>
<feature type="domain" description="B12-binding N-terminal" evidence="23">
    <location>
        <begin position="562"/>
        <end position="655"/>
    </location>
</feature>
<dbReference type="GO" id="GO:0046653">
    <property type="term" value="P:tetrahydrofolate metabolic process"/>
    <property type="evidence" value="ECO:0007669"/>
    <property type="project" value="TreeGrafter"/>
</dbReference>
<name>A0A2U1E3C1_9FIRM</name>
<comment type="caution">
    <text evidence="24">The sequence shown here is derived from an EMBL/GenBank/DDBJ whole genome shotgun (WGS) entry which is preliminary data.</text>
</comment>
<comment type="pathway">
    <text evidence="4">Amino-acid biosynthesis; L-methionine biosynthesis via de novo pathway; L-methionine from L-homocysteine (MetH route): step 1/1.</text>
</comment>
<dbReference type="GO" id="GO:0046872">
    <property type="term" value="F:metal ion binding"/>
    <property type="evidence" value="ECO:0007669"/>
    <property type="project" value="UniProtKB-KW"/>
</dbReference>
<dbReference type="PROSITE" id="PS51332">
    <property type="entry name" value="B12_BINDING"/>
    <property type="match status" value="1"/>
</dbReference>
<dbReference type="InterPro" id="IPR036589">
    <property type="entry name" value="HCY_dom_sf"/>
</dbReference>
<comment type="similarity">
    <text evidence="5">Belongs to the vitamin-B12 dependent methionine synthase family.</text>
</comment>
<dbReference type="InterPro" id="IPR003759">
    <property type="entry name" value="Cbl-bd_cap"/>
</dbReference>
<dbReference type="AlphaFoldDB" id="A0A2U1E3C1"/>
<evidence type="ECO:0000256" key="2">
    <source>
        <dbReference type="ARBA" id="ARBA00001947"/>
    </source>
</evidence>
<evidence type="ECO:0000256" key="11">
    <source>
        <dbReference type="ARBA" id="ARBA00022679"/>
    </source>
</evidence>
<dbReference type="InterPro" id="IPR036594">
    <property type="entry name" value="Meth_synthase_dom"/>
</dbReference>
<keyword evidence="25" id="KW-1185">Reference proteome</keyword>
<feature type="domain" description="Pterin-binding" evidence="21">
    <location>
        <begin position="302"/>
        <end position="546"/>
    </location>
</feature>
<dbReference type="InterPro" id="IPR011005">
    <property type="entry name" value="Dihydropteroate_synth-like_sf"/>
</dbReference>
<dbReference type="SUPFAM" id="SSF52242">
    <property type="entry name" value="Cobalamin (vitamin B12)-binding domain"/>
    <property type="match status" value="1"/>
</dbReference>
<comment type="function">
    <text evidence="17">Catalyzes the transfer of a methyl group from methyl-cobalamin to homocysteine, yielding enzyme-bound cob(I)alamin and methionine. Subsequently, remethylates the cofactor using methyltetrahydrofolate.</text>
</comment>
<dbReference type="Pfam" id="PF02607">
    <property type="entry name" value="B12-binding_2"/>
    <property type="match status" value="1"/>
</dbReference>
<dbReference type="GO" id="GO:0032259">
    <property type="term" value="P:methylation"/>
    <property type="evidence" value="ECO:0007669"/>
    <property type="project" value="UniProtKB-KW"/>
</dbReference>
<evidence type="ECO:0000259" key="21">
    <source>
        <dbReference type="PROSITE" id="PS50972"/>
    </source>
</evidence>
<evidence type="ECO:0000256" key="17">
    <source>
        <dbReference type="ARBA" id="ARBA00025552"/>
    </source>
</evidence>
<keyword evidence="8 19" id="KW-0489">Methyltransferase</keyword>
<evidence type="ECO:0000256" key="8">
    <source>
        <dbReference type="ARBA" id="ARBA00022603"/>
    </source>
</evidence>
<evidence type="ECO:0000256" key="18">
    <source>
        <dbReference type="ARBA" id="ARBA00031040"/>
    </source>
</evidence>
<keyword evidence="10" id="KW-0846">Cobalamin</keyword>
<evidence type="ECO:0000256" key="3">
    <source>
        <dbReference type="ARBA" id="ARBA00001956"/>
    </source>
</evidence>
<evidence type="ECO:0000256" key="14">
    <source>
        <dbReference type="ARBA" id="ARBA00022833"/>
    </source>
</evidence>
<keyword evidence="11 19" id="KW-0808">Transferase</keyword>
<dbReference type="GO" id="GO:0031419">
    <property type="term" value="F:cobalamin binding"/>
    <property type="evidence" value="ECO:0007669"/>
    <property type="project" value="UniProtKB-KW"/>
</dbReference>
<comment type="catalytic activity">
    <reaction evidence="1">
        <text>(6S)-5-methyl-5,6,7,8-tetrahydrofolate + L-homocysteine = (6S)-5,6,7,8-tetrahydrofolate + L-methionine</text>
        <dbReference type="Rhea" id="RHEA:11172"/>
        <dbReference type="ChEBI" id="CHEBI:18608"/>
        <dbReference type="ChEBI" id="CHEBI:57453"/>
        <dbReference type="ChEBI" id="CHEBI:57844"/>
        <dbReference type="ChEBI" id="CHEBI:58199"/>
        <dbReference type="EC" id="2.1.1.13"/>
    </reaction>
</comment>
<dbReference type="Gene3D" id="1.10.1240.10">
    <property type="entry name" value="Methionine synthase domain"/>
    <property type="match status" value="1"/>
</dbReference>
<dbReference type="Gene3D" id="3.20.20.330">
    <property type="entry name" value="Homocysteine-binding-like domain"/>
    <property type="match status" value="1"/>
</dbReference>
<evidence type="ECO:0000256" key="9">
    <source>
        <dbReference type="ARBA" id="ARBA00022605"/>
    </source>
</evidence>
<feature type="domain" description="Hcy-binding" evidence="20">
    <location>
        <begin position="1"/>
        <end position="274"/>
    </location>
</feature>
<evidence type="ECO:0000256" key="1">
    <source>
        <dbReference type="ARBA" id="ARBA00001700"/>
    </source>
</evidence>
<organism evidence="24 25">
    <name type="scientific">Ezakiella coagulans</name>
    <dbReference type="NCBI Taxonomy" id="46507"/>
    <lineage>
        <taxon>Bacteria</taxon>
        <taxon>Bacillati</taxon>
        <taxon>Bacillota</taxon>
        <taxon>Tissierellia</taxon>
        <taxon>Ezakiella</taxon>
    </lineage>
</organism>
<evidence type="ECO:0000313" key="24">
    <source>
        <dbReference type="EMBL" id="PVY94342.1"/>
    </source>
</evidence>
<dbReference type="PIRSF" id="PIRSF037472">
    <property type="entry name" value="DHPS_mtfrase"/>
    <property type="match status" value="1"/>
</dbReference>
<comment type="cofactor">
    <cofactor evidence="2 19">
        <name>Zn(2+)</name>
        <dbReference type="ChEBI" id="CHEBI:29105"/>
    </cofactor>
</comment>
<dbReference type="SUPFAM" id="SSF51717">
    <property type="entry name" value="Dihydropteroate synthetase-like"/>
    <property type="match status" value="1"/>
</dbReference>
<keyword evidence="16" id="KW-0170">Cobalt</keyword>
<dbReference type="GO" id="GO:0008705">
    <property type="term" value="F:methionine synthase activity"/>
    <property type="evidence" value="ECO:0007669"/>
    <property type="project" value="UniProtKB-EC"/>
</dbReference>
<dbReference type="GO" id="GO:0050667">
    <property type="term" value="P:homocysteine metabolic process"/>
    <property type="evidence" value="ECO:0007669"/>
    <property type="project" value="TreeGrafter"/>
</dbReference>
<keyword evidence="9" id="KW-0028">Amino-acid biosynthesis</keyword>
<dbReference type="InterPro" id="IPR003726">
    <property type="entry name" value="HCY_dom"/>
</dbReference>
<dbReference type="SMART" id="SM01018">
    <property type="entry name" value="B12-binding_2"/>
    <property type="match status" value="1"/>
</dbReference>
<evidence type="ECO:0000256" key="5">
    <source>
        <dbReference type="ARBA" id="ARBA00010398"/>
    </source>
</evidence>
<dbReference type="Gene3D" id="3.20.20.20">
    <property type="entry name" value="Dihydropteroate synthase-like"/>
    <property type="match status" value="1"/>
</dbReference>
<evidence type="ECO:0000256" key="13">
    <source>
        <dbReference type="ARBA" id="ARBA00022723"/>
    </source>
</evidence>
<comment type="cofactor">
    <cofactor evidence="3">
        <name>methylcob(III)alamin</name>
        <dbReference type="ChEBI" id="CHEBI:28115"/>
    </cofactor>
</comment>
<evidence type="ECO:0000256" key="4">
    <source>
        <dbReference type="ARBA" id="ARBA00005178"/>
    </source>
</evidence>
<proteinExistence type="inferred from homology"/>
<sequence>MDTKDRVVILDGAMGTMLQQAGMKVGEIPELLNIKEPEMVNGVYRKYVDAGSDIIYACTFGANRRKLGAEKTREVVAAATRNAKACAEKTGAKVALDIGPIGEMLEPLGTLKFEEAISIFKEVVEAAKDNVDIIVIETMTDLLEVKAAILATRETTDKPIFVTMTFEKDGRTFAGVSIETFANMVQGLGVSAIGINCSLGPGEMVWMVKKLSKITDVDLIVKPNAGLPDMNGKYNLTPEEFSKTMGEILELGVKYVGGCCGTDERFIRKLSENFKGQPVKERAVKRISGPSSGLRVLKNSGFKVVGERLNPTGKKRFQKALREENMDFFVREAISQVDAGADILDVNVGFPGIDEVKMQAKIVKALQSVIDTPLQIDSTKPGVIESALRVYNGKAIVNSVNGEEEKLESILPIVKKYNAQVIALLIDERGIPETAEERLEVAKKIVSRADEIGISRDDIYIDCLTLTVSSNPEGAMETIKTMELVRDELGVKTVLGVSNISFGLPMREAINEVFLMLAMNAGLNLAIINPNTDRMMEAVHAYKVLKNEEGAVDDFIERFSNKETAPVSKTESMDIKTAVYKGLKGNVKDEVKRLLQEKTELEIVDDYLIPALDKVGDDFEKGVIFLPQLIKSASAAEAGFEVIKAAISKSGKKTISKGDIIVATVKGDIHDIGKNIAKVILENYGYNVIDLGRNVDAETIVEEAKKRNVKLIGLSALMTTTLENMKLTILRIKEELPDAKIMVGGAVLTEDYADEICANFYLKDAKNNVLVAKKVFGE</sequence>
<dbReference type="GO" id="GO:0005829">
    <property type="term" value="C:cytosol"/>
    <property type="evidence" value="ECO:0007669"/>
    <property type="project" value="TreeGrafter"/>
</dbReference>
<feature type="binding site" evidence="19">
    <location>
        <position position="259"/>
    </location>
    <ligand>
        <name>Zn(2+)</name>
        <dbReference type="ChEBI" id="CHEBI:29105"/>
    </ligand>
</feature>
<evidence type="ECO:0000259" key="22">
    <source>
        <dbReference type="PROSITE" id="PS51332"/>
    </source>
</evidence>
<keyword evidence="14 19" id="KW-0862">Zinc</keyword>
<dbReference type="InterPro" id="IPR036724">
    <property type="entry name" value="Cobalamin-bd_sf"/>
</dbReference>
<evidence type="ECO:0000256" key="6">
    <source>
        <dbReference type="ARBA" id="ARBA00012032"/>
    </source>
</evidence>
<dbReference type="InterPro" id="IPR017215">
    <property type="entry name" value="MetH_bac"/>
</dbReference>
<dbReference type="PANTHER" id="PTHR45833">
    <property type="entry name" value="METHIONINE SYNTHASE"/>
    <property type="match status" value="1"/>
</dbReference>
<dbReference type="Gene3D" id="3.40.50.280">
    <property type="entry name" value="Cobalamin-binding domain"/>
    <property type="match status" value="1"/>
</dbReference>
<dbReference type="Pfam" id="PF00809">
    <property type="entry name" value="Pterin_bind"/>
    <property type="match status" value="1"/>
</dbReference>
<dbReference type="InterPro" id="IPR006158">
    <property type="entry name" value="Cobalamin-bd"/>
</dbReference>
<dbReference type="PROSITE" id="PS51337">
    <property type="entry name" value="B12_BINDING_NTER"/>
    <property type="match status" value="1"/>
</dbReference>
<dbReference type="NCBIfam" id="NF005719">
    <property type="entry name" value="PRK07535.1"/>
    <property type="match status" value="1"/>
</dbReference>
<evidence type="ECO:0000256" key="16">
    <source>
        <dbReference type="ARBA" id="ARBA00023285"/>
    </source>
</evidence>
<dbReference type="SUPFAM" id="SSF82282">
    <property type="entry name" value="Homocysteine S-methyltransferase"/>
    <property type="match status" value="1"/>
</dbReference>
<feature type="domain" description="B12-binding" evidence="22">
    <location>
        <begin position="657"/>
        <end position="778"/>
    </location>
</feature>
<feature type="binding site" evidence="19">
    <location>
        <position position="260"/>
    </location>
    <ligand>
        <name>Zn(2+)</name>
        <dbReference type="ChEBI" id="CHEBI:29105"/>
    </ligand>
</feature>
<dbReference type="SUPFAM" id="SSF47644">
    <property type="entry name" value="Methionine synthase domain"/>
    <property type="match status" value="1"/>
</dbReference>
<evidence type="ECO:0000259" key="20">
    <source>
        <dbReference type="PROSITE" id="PS50970"/>
    </source>
</evidence>
<evidence type="ECO:0000256" key="15">
    <source>
        <dbReference type="ARBA" id="ARBA00023167"/>
    </source>
</evidence>
<dbReference type="Pfam" id="PF02574">
    <property type="entry name" value="S-methyl_trans"/>
    <property type="match status" value="1"/>
</dbReference>
<evidence type="ECO:0000259" key="23">
    <source>
        <dbReference type="PROSITE" id="PS51337"/>
    </source>
</evidence>
<dbReference type="PANTHER" id="PTHR45833:SF1">
    <property type="entry name" value="METHIONINE SYNTHASE"/>
    <property type="match status" value="1"/>
</dbReference>
<evidence type="ECO:0000256" key="7">
    <source>
        <dbReference type="ARBA" id="ARBA00013998"/>
    </source>
</evidence>
<dbReference type="UniPathway" id="UPA00051">
    <property type="reaction ID" value="UER00081"/>
</dbReference>
<keyword evidence="12" id="KW-0949">S-adenosyl-L-methionine</keyword>
<dbReference type="Pfam" id="PF02310">
    <property type="entry name" value="B12-binding"/>
    <property type="match status" value="1"/>
</dbReference>
<reference evidence="24 25" key="1">
    <citation type="submission" date="2018-04" db="EMBL/GenBank/DDBJ databases">
        <title>Genomic Encyclopedia of Type Strains, Phase IV (KMG-IV): sequencing the most valuable type-strain genomes for metagenomic binning, comparative biology and taxonomic classification.</title>
        <authorList>
            <person name="Goeker M."/>
        </authorList>
    </citation>
    <scope>NUCLEOTIDE SEQUENCE [LARGE SCALE GENOMIC DNA]</scope>
    <source>
        <strain evidence="24 25">DSM 20705</strain>
    </source>
</reference>
<feature type="binding site" evidence="19">
    <location>
        <position position="197"/>
    </location>
    <ligand>
        <name>Zn(2+)</name>
        <dbReference type="ChEBI" id="CHEBI:29105"/>
    </ligand>
</feature>
<gene>
    <name evidence="24" type="ORF">C7381_10545</name>
</gene>
<evidence type="ECO:0000256" key="19">
    <source>
        <dbReference type="PROSITE-ProRule" id="PRU00333"/>
    </source>
</evidence>
<evidence type="ECO:0000256" key="10">
    <source>
        <dbReference type="ARBA" id="ARBA00022628"/>
    </source>
</evidence>
<keyword evidence="15" id="KW-0486">Methionine biosynthesis</keyword>
<dbReference type="InterPro" id="IPR000489">
    <property type="entry name" value="Pterin-binding_dom"/>
</dbReference>
<dbReference type="EC" id="2.1.1.13" evidence="6"/>
<dbReference type="PROSITE" id="PS50970">
    <property type="entry name" value="HCY"/>
    <property type="match status" value="1"/>
</dbReference>
<accession>A0A2U1E3C1</accession>
<dbReference type="InterPro" id="IPR050554">
    <property type="entry name" value="Met_Synthase/Corrinoid"/>
</dbReference>
<protein>
    <recommendedName>
        <fullName evidence="7">Methionine synthase</fullName>
        <ecNumber evidence="6">2.1.1.13</ecNumber>
    </recommendedName>
    <alternativeName>
        <fullName evidence="18">5-methyltetrahydrofolate--homocysteine methyltransferase</fullName>
    </alternativeName>
</protein>
<dbReference type="EMBL" id="QEKV01000005">
    <property type="protein sequence ID" value="PVY94342.1"/>
    <property type="molecule type" value="Genomic_DNA"/>
</dbReference>
<dbReference type="PROSITE" id="PS50972">
    <property type="entry name" value="PTERIN_BINDING"/>
    <property type="match status" value="1"/>
</dbReference>
<dbReference type="Proteomes" id="UP000245793">
    <property type="component" value="Unassembled WGS sequence"/>
</dbReference>
<evidence type="ECO:0000313" key="25">
    <source>
        <dbReference type="Proteomes" id="UP000245793"/>
    </source>
</evidence>